<accession>T1C327</accession>
<dbReference type="AlphaFoldDB" id="T1C327"/>
<name>T1C327_9ZZZZ</name>
<sequence>MIIDPISGIYTDKDIFWPHSTKGYFITIGLVFAGISVIMIPFSQNVMEFVILILIFYAASHFIRPPYNALMPEVIRRKNWGEASGYINTFLALGSITAFLVIGPLIKVSLYYAAMLAGILIISVGLITPWKIVESPIREKTEHKKGAITTLLKRKEMSIFFLMQLFWWASYESIATYFYFLAKDFNLSLTPGGSAIIYVTIAFAIFNVTTVISSIPIGILFGKTLRKKNLITIGLIIMILMELIGSFYHTSSMFLLIVLAIAGIGWAFILTASYPLGAYLVKKFTGNKTPLGLFFGLNSVFTNGSIMIGAIGTAAIMLIFHISLIVVFPLSFIFSLIA</sequence>
<keyword evidence="1" id="KW-1133">Transmembrane helix</keyword>
<feature type="transmembrane region" description="Helical" evidence="1">
    <location>
        <begin position="46"/>
        <end position="64"/>
    </location>
</feature>
<keyword evidence="1" id="KW-0812">Transmembrane</keyword>
<gene>
    <name evidence="3" type="ORF">B1A_01485</name>
</gene>
<dbReference type="InterPro" id="IPR020846">
    <property type="entry name" value="MFS_dom"/>
</dbReference>
<feature type="transmembrane region" description="Helical" evidence="1">
    <location>
        <begin position="85"/>
        <end position="106"/>
    </location>
</feature>
<reference evidence="3" key="1">
    <citation type="submission" date="2013-08" db="EMBL/GenBank/DDBJ databases">
        <authorList>
            <person name="Mendez C."/>
            <person name="Richter M."/>
            <person name="Ferrer M."/>
            <person name="Sanchez J."/>
        </authorList>
    </citation>
    <scope>NUCLEOTIDE SEQUENCE</scope>
</reference>
<feature type="transmembrane region" description="Helical" evidence="1">
    <location>
        <begin position="195"/>
        <end position="222"/>
    </location>
</feature>
<evidence type="ECO:0000313" key="3">
    <source>
        <dbReference type="EMBL" id="EQD79871.1"/>
    </source>
</evidence>
<feature type="transmembrane region" description="Helical" evidence="1">
    <location>
        <begin position="254"/>
        <end position="281"/>
    </location>
</feature>
<feature type="transmembrane region" description="Helical" evidence="1">
    <location>
        <begin position="159"/>
        <end position="180"/>
    </location>
</feature>
<evidence type="ECO:0000259" key="2">
    <source>
        <dbReference type="PROSITE" id="PS50850"/>
    </source>
</evidence>
<feature type="transmembrane region" description="Helical" evidence="1">
    <location>
        <begin position="23"/>
        <end position="40"/>
    </location>
</feature>
<feature type="domain" description="Major facilitator superfamily (MFS) profile" evidence="2">
    <location>
        <begin position="156"/>
        <end position="338"/>
    </location>
</feature>
<dbReference type="Gene3D" id="1.20.1250.20">
    <property type="entry name" value="MFS general substrate transporter like domains"/>
    <property type="match status" value="2"/>
</dbReference>
<protein>
    <submittedName>
        <fullName evidence="3">Major facilitator superfamily MFS-1</fullName>
    </submittedName>
</protein>
<dbReference type="Pfam" id="PF07690">
    <property type="entry name" value="MFS_1"/>
    <property type="match status" value="1"/>
</dbReference>
<dbReference type="EMBL" id="AUZX01001132">
    <property type="protein sequence ID" value="EQD79871.1"/>
    <property type="molecule type" value="Genomic_DNA"/>
</dbReference>
<dbReference type="PROSITE" id="PS50850">
    <property type="entry name" value="MFS"/>
    <property type="match status" value="1"/>
</dbReference>
<dbReference type="InterPro" id="IPR036259">
    <property type="entry name" value="MFS_trans_sf"/>
</dbReference>
<dbReference type="PANTHER" id="PTHR23528:SF1">
    <property type="entry name" value="MAJOR FACILITATOR SUPERFAMILY (MFS) PROFILE DOMAIN-CONTAINING PROTEIN"/>
    <property type="match status" value="1"/>
</dbReference>
<organism evidence="3">
    <name type="scientific">mine drainage metagenome</name>
    <dbReference type="NCBI Taxonomy" id="410659"/>
    <lineage>
        <taxon>unclassified sequences</taxon>
        <taxon>metagenomes</taxon>
        <taxon>ecological metagenomes</taxon>
    </lineage>
</organism>
<feature type="transmembrane region" description="Helical" evidence="1">
    <location>
        <begin position="112"/>
        <end position="130"/>
    </location>
</feature>
<dbReference type="GO" id="GO:0022857">
    <property type="term" value="F:transmembrane transporter activity"/>
    <property type="evidence" value="ECO:0007669"/>
    <property type="project" value="InterPro"/>
</dbReference>
<keyword evidence="1" id="KW-0472">Membrane</keyword>
<feature type="transmembrane region" description="Helical" evidence="1">
    <location>
        <begin position="293"/>
        <end position="312"/>
    </location>
</feature>
<comment type="caution">
    <text evidence="3">The sequence shown here is derived from an EMBL/GenBank/DDBJ whole genome shotgun (WGS) entry which is preliminary data.</text>
</comment>
<feature type="transmembrane region" description="Helical" evidence="1">
    <location>
        <begin position="229"/>
        <end position="248"/>
    </location>
</feature>
<proteinExistence type="predicted"/>
<evidence type="ECO:0000256" key="1">
    <source>
        <dbReference type="SAM" id="Phobius"/>
    </source>
</evidence>
<feature type="transmembrane region" description="Helical" evidence="1">
    <location>
        <begin position="318"/>
        <end position="337"/>
    </location>
</feature>
<reference evidence="3" key="2">
    <citation type="journal article" date="2014" name="ISME J.">
        <title>Microbial stratification in low pH oxic and suboxic macroscopic growths along an acid mine drainage.</title>
        <authorList>
            <person name="Mendez-Garcia C."/>
            <person name="Mesa V."/>
            <person name="Sprenger R.R."/>
            <person name="Richter M."/>
            <person name="Diez M.S."/>
            <person name="Solano J."/>
            <person name="Bargiela R."/>
            <person name="Golyshina O.V."/>
            <person name="Manteca A."/>
            <person name="Ramos J.L."/>
            <person name="Gallego J.R."/>
            <person name="Llorente I."/>
            <person name="Martins Dos Santos V.A."/>
            <person name="Jensen O.N."/>
            <person name="Pelaez A.I."/>
            <person name="Sanchez J."/>
            <person name="Ferrer M."/>
        </authorList>
    </citation>
    <scope>NUCLEOTIDE SEQUENCE</scope>
</reference>
<dbReference type="InterPro" id="IPR011701">
    <property type="entry name" value="MFS"/>
</dbReference>
<feature type="non-terminal residue" evidence="3">
    <location>
        <position position="338"/>
    </location>
</feature>
<dbReference type="PANTHER" id="PTHR23528">
    <property type="match status" value="1"/>
</dbReference>
<dbReference type="SUPFAM" id="SSF103473">
    <property type="entry name" value="MFS general substrate transporter"/>
    <property type="match status" value="1"/>
</dbReference>